<dbReference type="Proteomes" id="UP001155660">
    <property type="component" value="Chromosome B2"/>
</dbReference>
<dbReference type="GO" id="GO:0003697">
    <property type="term" value="F:single-stranded DNA binding"/>
    <property type="evidence" value="ECO:0007669"/>
    <property type="project" value="TreeGrafter"/>
</dbReference>
<dbReference type="GO" id="GO:0030915">
    <property type="term" value="C:Smc5-Smc6 complex"/>
    <property type="evidence" value="ECO:0007669"/>
    <property type="project" value="TreeGrafter"/>
</dbReference>
<evidence type="ECO:0000256" key="9">
    <source>
        <dbReference type="ARBA" id="ARBA00023172"/>
    </source>
</evidence>
<evidence type="ECO:0000256" key="14">
    <source>
        <dbReference type="SAM" id="MobiDB-lite"/>
    </source>
</evidence>
<dbReference type="SMR" id="A0A9Q9ZLP5"/>
<dbReference type="PANTHER" id="PTHR19306:SF7">
    <property type="entry name" value="SI:DKEY-119F1.1"/>
    <property type="match status" value="1"/>
</dbReference>
<dbReference type="Pfam" id="PF02463">
    <property type="entry name" value="SMC_N"/>
    <property type="match status" value="1"/>
</dbReference>
<organism evidence="16">
    <name type="scientific">Cyprinus carpio</name>
    <name type="common">Common carp</name>
    <dbReference type="NCBI Taxonomy" id="7962"/>
    <lineage>
        <taxon>Eukaryota</taxon>
        <taxon>Metazoa</taxon>
        <taxon>Chordata</taxon>
        <taxon>Craniata</taxon>
        <taxon>Vertebrata</taxon>
        <taxon>Euteleostomi</taxon>
        <taxon>Actinopterygii</taxon>
        <taxon>Neopterygii</taxon>
        <taxon>Teleostei</taxon>
        <taxon>Ostariophysi</taxon>
        <taxon>Cypriniformes</taxon>
        <taxon>Cyprinidae</taxon>
        <taxon>Cyprininae</taxon>
        <taxon>Cyprinus</taxon>
    </lineage>
</organism>
<evidence type="ECO:0000256" key="7">
    <source>
        <dbReference type="ARBA" id="ARBA00022840"/>
    </source>
</evidence>
<keyword evidence="4" id="KW-0158">Chromosome</keyword>
<protein>
    <recommendedName>
        <fullName evidence="12">Structural maintenance of chromosomes protein 6</fullName>
    </recommendedName>
</protein>
<keyword evidence="8 13" id="KW-0175">Coiled coil</keyword>
<proteinExistence type="inferred from homology"/>
<gene>
    <name evidence="16" type="primary">LOC109107726</name>
</gene>
<dbReference type="KEGG" id="ccar:109107726"/>
<dbReference type="GO" id="GO:0035861">
    <property type="term" value="C:site of double-strand break"/>
    <property type="evidence" value="ECO:0007669"/>
    <property type="project" value="TreeGrafter"/>
</dbReference>
<dbReference type="GO" id="GO:0005524">
    <property type="term" value="F:ATP binding"/>
    <property type="evidence" value="ECO:0007669"/>
    <property type="project" value="UniProtKB-KW"/>
</dbReference>
<name>A0A9Q9ZLP5_CYPCA</name>
<evidence type="ECO:0000256" key="1">
    <source>
        <dbReference type="ARBA" id="ARBA00004123"/>
    </source>
</evidence>
<feature type="domain" description="RecF/RecN/SMC N-terminal" evidence="15">
    <location>
        <begin position="53"/>
        <end position="793"/>
    </location>
</feature>
<evidence type="ECO:0000256" key="12">
    <source>
        <dbReference type="ARBA" id="ARBA00069480"/>
    </source>
</evidence>
<feature type="region of interest" description="Disordered" evidence="14">
    <location>
        <begin position="1"/>
        <end position="42"/>
    </location>
</feature>
<keyword evidence="6" id="KW-0227">DNA damage</keyword>
<accession>A0A9Q9ZLP5</accession>
<dbReference type="OrthoDB" id="10072614at2759"/>
<dbReference type="FunFam" id="3.40.50.300:FF:000959">
    <property type="entry name" value="structural maintenance of chromosomes protein 6"/>
    <property type="match status" value="1"/>
</dbReference>
<dbReference type="GO" id="GO:0000724">
    <property type="term" value="P:double-strand break repair via homologous recombination"/>
    <property type="evidence" value="ECO:0007669"/>
    <property type="project" value="TreeGrafter"/>
</dbReference>
<dbReference type="GO" id="GO:0003684">
    <property type="term" value="F:damaged DNA binding"/>
    <property type="evidence" value="ECO:0007669"/>
    <property type="project" value="TreeGrafter"/>
</dbReference>
<evidence type="ECO:0000256" key="3">
    <source>
        <dbReference type="ARBA" id="ARBA00006793"/>
    </source>
</evidence>
<evidence type="ECO:0000313" key="16">
    <source>
        <dbReference type="RefSeq" id="XP_018976499.2"/>
    </source>
</evidence>
<dbReference type="GeneID" id="109107726"/>
<dbReference type="PANTHER" id="PTHR19306">
    <property type="entry name" value="STRUCTURAL MAINTENANCE OF CHROMOSOMES 5,6 SMC5, SMC6"/>
    <property type="match status" value="1"/>
</dbReference>
<comment type="subcellular location">
    <subcellularLocation>
        <location evidence="2">Chromosome</location>
    </subcellularLocation>
    <subcellularLocation>
        <location evidence="1">Nucleus</location>
    </subcellularLocation>
</comment>
<evidence type="ECO:0000256" key="10">
    <source>
        <dbReference type="ARBA" id="ARBA00023204"/>
    </source>
</evidence>
<evidence type="ECO:0000256" key="13">
    <source>
        <dbReference type="SAM" id="Coils"/>
    </source>
</evidence>
<dbReference type="GO" id="GO:0005634">
    <property type="term" value="C:nucleus"/>
    <property type="evidence" value="ECO:0007669"/>
    <property type="project" value="UniProtKB-SubCell"/>
</dbReference>
<keyword evidence="7" id="KW-0067">ATP-binding</keyword>
<keyword evidence="5" id="KW-0547">Nucleotide-binding</keyword>
<feature type="coiled-coil region" evidence="13">
    <location>
        <begin position="315"/>
        <end position="405"/>
    </location>
</feature>
<evidence type="ECO:0000256" key="2">
    <source>
        <dbReference type="ARBA" id="ARBA00004286"/>
    </source>
</evidence>
<evidence type="ECO:0000256" key="8">
    <source>
        <dbReference type="ARBA" id="ARBA00023054"/>
    </source>
</evidence>
<comment type="similarity">
    <text evidence="3">Belongs to the SMC family. SMC6 subfamily.</text>
</comment>
<dbReference type="AlphaFoldDB" id="A0A9Q9ZLP5"/>
<keyword evidence="10" id="KW-0234">DNA repair</keyword>
<evidence type="ECO:0000256" key="4">
    <source>
        <dbReference type="ARBA" id="ARBA00022454"/>
    </source>
</evidence>
<keyword evidence="11" id="KW-0539">Nucleus</keyword>
<reference evidence="16" key="1">
    <citation type="submission" date="2025-08" db="UniProtKB">
        <authorList>
            <consortium name="RefSeq"/>
        </authorList>
    </citation>
    <scope>IDENTIFICATION</scope>
    <source>
        <tissue evidence="16">Muscle</tissue>
    </source>
</reference>
<evidence type="ECO:0000256" key="6">
    <source>
        <dbReference type="ARBA" id="ARBA00022763"/>
    </source>
</evidence>
<evidence type="ECO:0000256" key="11">
    <source>
        <dbReference type="ARBA" id="ARBA00023242"/>
    </source>
</evidence>
<evidence type="ECO:0000259" key="15">
    <source>
        <dbReference type="Pfam" id="PF02463"/>
    </source>
</evidence>
<dbReference type="InterPro" id="IPR003395">
    <property type="entry name" value="RecF/RecN/SMC_N"/>
</dbReference>
<keyword evidence="9" id="KW-0233">DNA recombination</keyword>
<feature type="coiled-coil region" evidence="13">
    <location>
        <begin position="234"/>
        <end position="288"/>
    </location>
</feature>
<sequence>MSKRKSSNSGQAPDKRSQLSQPEASEEDETGYFSSGEGLSTSQSVTGEVGIIESISLRNFMCHSMLGPFAFGPNVNFVVGNNGSGKSAVLTALVVALGVKAHTTNRGSFIKGFVKEGERFADVSITLRNRGRDAYKPEVFGQSIIVDHCISSEGMETYNLRSKAGHLVSSKKEELISILDHFNIQVDNPVSVLTQEMSKDILHSNGKGDKYEFFLKATRLDQMKEDLTCIMKTKTMTQNTVEKHRETLQELKRKYHEKEERYKSLASLDEMQKKLDELKNQMAWALVAEVEQEVKPMRERITAEEKSTVKYDQKVEEWEGKVQEANRILGQLQDQLEGVTQRMQQLQPQCAELKSRAQARNRDLKAAEAALHRKKTNLRDLEKDKDQLNKRIRELEHSISQTNSADTHAHVENLNHIQAELEQLLAEDRLGQVRAYEDCKKAQECCWKLQAELTEWQNVEEPQSEDLKPLEEELEELSSRISVCREEFEAARNQMLTHKREYEEAEQLSRQQREAFNSIAEEAETIKEQLSNSDEELARSKNHKKHYEEKRKAHVDMIETLKKNLYEKDQLLQASIEKAAEICPEHLEVRRTTKSLGSEISCLRHKINTQRDQQGHRDTIIRQFHQAKENFSNKARQVKGLEAIICQLTEIINTKNNVYADLRVYLSVRCKYYFDSMLSQRGYIGKMTFDHKNETLSISVQPGEGDKATLSDMRSLSRGERSFSTLCFILSLWAIAEAPFRALDEFNAYMDFVNRRISTDMMLKIAASQRYRQFIFLTTEGMSSLHGNSLIRILRLSDPDRSLGQTNTE</sequence>
<dbReference type="RefSeq" id="XP_018976499.2">
    <property type="nucleotide sequence ID" value="XM_019120954.2"/>
</dbReference>
<feature type="region of interest" description="Disordered" evidence="14">
    <location>
        <begin position="528"/>
        <end position="550"/>
    </location>
</feature>
<evidence type="ECO:0000256" key="5">
    <source>
        <dbReference type="ARBA" id="ARBA00022741"/>
    </source>
</evidence>